<dbReference type="PANTHER" id="PTHR33170:SF40">
    <property type="entry name" value="OS04G0557100 PROTEIN"/>
    <property type="match status" value="1"/>
</dbReference>
<keyword evidence="4" id="KW-1185">Reference proteome</keyword>
<dbReference type="Proteomes" id="UP001231189">
    <property type="component" value="Unassembled WGS sequence"/>
</dbReference>
<reference evidence="3" key="1">
    <citation type="submission" date="2023-07" db="EMBL/GenBank/DDBJ databases">
        <title>A chromosome-level genome assembly of Lolium multiflorum.</title>
        <authorList>
            <person name="Chen Y."/>
            <person name="Copetti D."/>
            <person name="Kolliker R."/>
            <person name="Studer B."/>
        </authorList>
    </citation>
    <scope>NUCLEOTIDE SEQUENCE</scope>
    <source>
        <strain evidence="3">02402/16</strain>
        <tissue evidence="3">Leaf</tissue>
    </source>
</reference>
<dbReference type="AlphaFoldDB" id="A0AAD8SV28"/>
<organism evidence="3 4">
    <name type="scientific">Lolium multiflorum</name>
    <name type="common">Italian ryegrass</name>
    <name type="synonym">Lolium perenne subsp. multiflorum</name>
    <dbReference type="NCBI Taxonomy" id="4521"/>
    <lineage>
        <taxon>Eukaryota</taxon>
        <taxon>Viridiplantae</taxon>
        <taxon>Streptophyta</taxon>
        <taxon>Embryophyta</taxon>
        <taxon>Tracheophyta</taxon>
        <taxon>Spermatophyta</taxon>
        <taxon>Magnoliopsida</taxon>
        <taxon>Liliopsida</taxon>
        <taxon>Poales</taxon>
        <taxon>Poaceae</taxon>
        <taxon>BOP clade</taxon>
        <taxon>Pooideae</taxon>
        <taxon>Poodae</taxon>
        <taxon>Poeae</taxon>
        <taxon>Poeae Chloroplast Group 2 (Poeae type)</taxon>
        <taxon>Loliodinae</taxon>
        <taxon>Loliinae</taxon>
        <taxon>Lolium</taxon>
    </lineage>
</organism>
<feature type="compositionally biased region" description="Gly residues" evidence="1">
    <location>
        <begin position="273"/>
        <end position="284"/>
    </location>
</feature>
<evidence type="ECO:0000313" key="3">
    <source>
        <dbReference type="EMBL" id="KAK1664247.1"/>
    </source>
</evidence>
<comment type="caution">
    <text evidence="3">The sequence shown here is derived from an EMBL/GenBank/DDBJ whole genome shotgun (WGS) entry which is preliminary data.</text>
</comment>
<sequence>MVARVVSILGGVLSTRVAGASNPVGALPPVVVATLAGAWGKEAAVEGMASTEAVVTKAVVAAVTAAQKAPEVINTAGSNGVAGVPDPKAVVNPTAEVQPRNKAVEPQVDQGNVRENVGSGIAKKKKDDKEVYFRCKKPDHFIDDCTTPFCDICESIHHITSACHLLQAPKPTAILHGYANEALMFFEMPCGAFKAKVENPKLVKVSVEGEVMTIPEIIEHMKRIVPSEKFHWEVVIIKIMYTRGFYKLRFEVETDQVAQEVNMVEASDDKNGGGDPNNGLGNGNGNNDMEMDARGAEDEENANNNGQDENGVKNGVEGMQEQCEQVEEINIGTLKVPLSPLDFGSARSALGLMRDGKQMALDAVLSDDLHVRRCGRTAPDSVRPQPDALQTTAIPPSVQPMQTAAPNPGAGPPLANGAQGRAVGSCGAVPMVGHAGDQLGSGATSGTGSDAVTPTSAKLLNSYVSAQKIQPQANIDKMDVIGDRANHWNADKTMMREAEKVLGRSSVDANAGSLEPAVKQVDYARGSSLDQKKGAEHTVDFQGILRDASSLNHTGESYIPSENSSSNVTQTATSITLVDIDHVSHCPTIEEVIAFGGIPKPTIGVRSSTRLGGQPNADMPQMEKAMKKAQMRDESVSSGSTLAPESLLFAASHLATINLQRASGSSYQFD</sequence>
<evidence type="ECO:0000313" key="4">
    <source>
        <dbReference type="Proteomes" id="UP001231189"/>
    </source>
</evidence>
<feature type="chain" id="PRO_5042006807" evidence="2">
    <location>
        <begin position="20"/>
        <end position="670"/>
    </location>
</feature>
<proteinExistence type="predicted"/>
<dbReference type="PANTHER" id="PTHR33170">
    <property type="entry name" value="DUF4283 DOMAIN-CONTAINING PROTEIN-RELATED"/>
    <property type="match status" value="1"/>
</dbReference>
<name>A0AAD8SV28_LOLMU</name>
<accession>A0AAD8SV28</accession>
<feature type="region of interest" description="Disordered" evidence="1">
    <location>
        <begin position="265"/>
        <end position="314"/>
    </location>
</feature>
<dbReference type="Gene3D" id="4.10.60.10">
    <property type="entry name" value="Zinc finger, CCHC-type"/>
    <property type="match status" value="1"/>
</dbReference>
<feature type="compositionally biased region" description="Polar residues" evidence="1">
    <location>
        <begin position="388"/>
        <end position="402"/>
    </location>
</feature>
<evidence type="ECO:0000256" key="2">
    <source>
        <dbReference type="SAM" id="SignalP"/>
    </source>
</evidence>
<protein>
    <submittedName>
        <fullName evidence="3">Uncharacterized protein</fullName>
    </submittedName>
</protein>
<feature type="region of interest" description="Disordered" evidence="1">
    <location>
        <begin position="377"/>
        <end position="418"/>
    </location>
</feature>
<feature type="signal peptide" evidence="2">
    <location>
        <begin position="1"/>
        <end position="19"/>
    </location>
</feature>
<gene>
    <name evidence="3" type="ORF">QYE76_052406</name>
</gene>
<dbReference type="EMBL" id="JAUUTY010000003">
    <property type="protein sequence ID" value="KAK1664247.1"/>
    <property type="molecule type" value="Genomic_DNA"/>
</dbReference>
<keyword evidence="2" id="KW-0732">Signal</keyword>
<evidence type="ECO:0000256" key="1">
    <source>
        <dbReference type="SAM" id="MobiDB-lite"/>
    </source>
</evidence>
<feature type="compositionally biased region" description="Low complexity" evidence="1">
    <location>
        <begin position="404"/>
        <end position="418"/>
    </location>
</feature>